<dbReference type="InterPro" id="IPR015020">
    <property type="entry name" value="Rv2525c-like_Glyco_Hydro-like"/>
</dbReference>
<dbReference type="Gene3D" id="3.20.20.80">
    <property type="entry name" value="Glycosidases"/>
    <property type="match status" value="1"/>
</dbReference>
<dbReference type="InterPro" id="IPR017853">
    <property type="entry name" value="GH"/>
</dbReference>
<comment type="caution">
    <text evidence="2">The sequence shown here is derived from an EMBL/GenBank/DDBJ whole genome shotgun (WGS) entry which is preliminary data.</text>
</comment>
<dbReference type="EMBL" id="VIGB01000003">
    <property type="protein sequence ID" value="TQF03940.1"/>
    <property type="molecule type" value="Genomic_DNA"/>
</dbReference>
<accession>A0A540W4K3</accession>
<dbReference type="SUPFAM" id="SSF51445">
    <property type="entry name" value="(Trans)glycosidases"/>
    <property type="match status" value="1"/>
</dbReference>
<evidence type="ECO:0000313" key="3">
    <source>
        <dbReference type="Proteomes" id="UP000319103"/>
    </source>
</evidence>
<reference evidence="2 3" key="1">
    <citation type="submission" date="2019-06" db="EMBL/GenBank/DDBJ databases">
        <title>Description of Kitasatospora acidophila sp. nov. isolated from pine grove soil, and reclassification of Streptomyces novaecaesareae to Kitasatospora novaeceasareae comb. nov.</title>
        <authorList>
            <person name="Kim M.J."/>
        </authorList>
    </citation>
    <scope>NUCLEOTIDE SEQUENCE [LARGE SCALE GENOMIC DNA]</scope>
    <source>
        <strain evidence="2 3">MMS16-CNU292</strain>
    </source>
</reference>
<name>A0A540W4K3_9ACTN</name>
<evidence type="ECO:0000259" key="1">
    <source>
        <dbReference type="Pfam" id="PF08924"/>
    </source>
</evidence>
<dbReference type="OrthoDB" id="9815541at2"/>
<dbReference type="Pfam" id="PF08924">
    <property type="entry name" value="Rv2525c_GlyHyd-like"/>
    <property type="match status" value="1"/>
</dbReference>
<dbReference type="RefSeq" id="WP_141634540.1">
    <property type="nucleotide sequence ID" value="NZ_VIGB01000003.1"/>
</dbReference>
<feature type="domain" description="Rv2525c-like glycoside hydrolase-like" evidence="1">
    <location>
        <begin position="18"/>
        <end position="175"/>
    </location>
</feature>
<organism evidence="2 3">
    <name type="scientific">Kitasatospora acidiphila</name>
    <dbReference type="NCBI Taxonomy" id="2567942"/>
    <lineage>
        <taxon>Bacteria</taxon>
        <taxon>Bacillati</taxon>
        <taxon>Actinomycetota</taxon>
        <taxon>Actinomycetes</taxon>
        <taxon>Kitasatosporales</taxon>
        <taxon>Streptomycetaceae</taxon>
        <taxon>Kitasatospora</taxon>
    </lineage>
</organism>
<keyword evidence="3" id="KW-1185">Reference proteome</keyword>
<gene>
    <name evidence="2" type="ORF">E6W39_19000</name>
</gene>
<protein>
    <submittedName>
        <fullName evidence="2">DUF1906 domain-containing protein</fullName>
    </submittedName>
</protein>
<evidence type="ECO:0000313" key="2">
    <source>
        <dbReference type="EMBL" id="TQF03940.1"/>
    </source>
</evidence>
<dbReference type="AlphaFoldDB" id="A0A540W4K3"/>
<proteinExistence type="predicted"/>
<sequence length="329" mass="34898">MALMGLDIAWARPSNADILSTGACFVARYLSPDDTKNLTAAEVQGYPPDGISIVVVWESTEQRMLDGYAAGAADAQAAENQLKAVGLPDSMPIYFACDFDVQGGQLSTINDYMRGVNSVIGLGRSGFYGSYYAVENVAAAPATATYFWQADAWSDSKWSGHANIRQDGGTALGGSADIDHAMTDDYGQYPRFVAAPVPAPLPAPTTSLGDDEMAVFSEGPLPEGFASDIKGNEIDHSKARVISLPPKNSGSAGWGGVWLSFACDFATVRLRVAICNAAGQFRINFFDFTPGKRVSVPIFDGDQYVSVGRVQGFGDGAEPVGYLIEAVKK</sequence>
<dbReference type="Proteomes" id="UP000319103">
    <property type="component" value="Unassembled WGS sequence"/>
</dbReference>